<dbReference type="EMBL" id="SNZE01000030">
    <property type="protein sequence ID" value="TDR28950.1"/>
    <property type="molecule type" value="Genomic_DNA"/>
</dbReference>
<accession>A0A4R6Y4K4</accession>
<proteinExistence type="predicted"/>
<reference evidence="1 2" key="1">
    <citation type="submission" date="2019-03" db="EMBL/GenBank/DDBJ databases">
        <title>Genomic Encyclopedia of Type Strains, Phase IV (KMG-IV): sequencing the most valuable type-strain genomes for metagenomic binning, comparative biology and taxonomic classification.</title>
        <authorList>
            <person name="Goeker M."/>
        </authorList>
    </citation>
    <scope>NUCLEOTIDE SEQUENCE [LARGE SCALE GENOMIC DNA]</scope>
    <source>
        <strain evidence="1 2">DSM 102852</strain>
    </source>
</reference>
<sequence length="135" mass="15535">MDQKNLDIITNWVVLQDSMAQIKDSLATVFKGFKAFPKLKGVFAEYVELASIINVLPAQSSDEMPKNTTIEELALLNEHLLRITKHLKVGFLRYKSLEQYSEQELEITKQLTNDVVDIEVCKQCFERFKVAELIN</sequence>
<dbReference type="RefSeq" id="WP_133621443.1">
    <property type="nucleotide sequence ID" value="NZ_SNZE01000030.1"/>
</dbReference>
<dbReference type="AlphaFoldDB" id="A0A4R6Y4K4"/>
<gene>
    <name evidence="1" type="ORF">DFR44_13019</name>
</gene>
<organism evidence="1 2">
    <name type="scientific">Hydromonas duriensis</name>
    <dbReference type="NCBI Taxonomy" id="1527608"/>
    <lineage>
        <taxon>Bacteria</taxon>
        <taxon>Pseudomonadati</taxon>
        <taxon>Pseudomonadota</taxon>
        <taxon>Betaproteobacteria</taxon>
        <taxon>Burkholderiales</taxon>
        <taxon>Burkholderiaceae</taxon>
        <taxon>Hydromonas</taxon>
    </lineage>
</organism>
<comment type="caution">
    <text evidence="1">The sequence shown here is derived from an EMBL/GenBank/DDBJ whole genome shotgun (WGS) entry which is preliminary data.</text>
</comment>
<keyword evidence="2" id="KW-1185">Reference proteome</keyword>
<evidence type="ECO:0000313" key="2">
    <source>
        <dbReference type="Proteomes" id="UP000294480"/>
    </source>
</evidence>
<evidence type="ECO:0000313" key="1">
    <source>
        <dbReference type="EMBL" id="TDR28950.1"/>
    </source>
</evidence>
<dbReference type="Proteomes" id="UP000294480">
    <property type="component" value="Unassembled WGS sequence"/>
</dbReference>
<name>A0A4R6Y4K4_9BURK</name>
<protein>
    <submittedName>
        <fullName evidence="1">Uncharacterized protein</fullName>
    </submittedName>
</protein>